<evidence type="ECO:0000256" key="4">
    <source>
        <dbReference type="ARBA" id="ARBA00022679"/>
    </source>
</evidence>
<keyword evidence="11" id="KW-1185">Reference proteome</keyword>
<dbReference type="InterPro" id="IPR002695">
    <property type="entry name" value="PurH-like"/>
</dbReference>
<dbReference type="SUPFAM" id="SSF52335">
    <property type="entry name" value="Methylglyoxal synthase-like"/>
    <property type="match status" value="1"/>
</dbReference>
<dbReference type="HAMAP" id="MF_00139">
    <property type="entry name" value="PurH"/>
    <property type="match status" value="1"/>
</dbReference>
<dbReference type="Proteomes" id="UP000659223">
    <property type="component" value="Unassembled WGS sequence"/>
</dbReference>
<dbReference type="NCBIfam" id="NF002049">
    <property type="entry name" value="PRK00881.1"/>
    <property type="match status" value="1"/>
</dbReference>
<dbReference type="NCBIfam" id="TIGR00355">
    <property type="entry name" value="purH"/>
    <property type="match status" value="1"/>
</dbReference>
<dbReference type="EC" id="3.5.4.10" evidence="8"/>
<comment type="catalytic activity">
    <reaction evidence="8">
        <text>(6R)-10-formyltetrahydrofolate + 5-amino-1-(5-phospho-beta-D-ribosyl)imidazole-4-carboxamide = 5-formamido-1-(5-phospho-D-ribosyl)imidazole-4-carboxamide + (6S)-5,6,7,8-tetrahydrofolate</text>
        <dbReference type="Rhea" id="RHEA:22192"/>
        <dbReference type="ChEBI" id="CHEBI:57453"/>
        <dbReference type="ChEBI" id="CHEBI:58467"/>
        <dbReference type="ChEBI" id="CHEBI:58475"/>
        <dbReference type="ChEBI" id="CHEBI:195366"/>
        <dbReference type="EC" id="2.1.2.3"/>
    </reaction>
</comment>
<evidence type="ECO:0000256" key="6">
    <source>
        <dbReference type="ARBA" id="ARBA00022801"/>
    </source>
</evidence>
<dbReference type="Pfam" id="PF01808">
    <property type="entry name" value="AICARFT_IMPCHas"/>
    <property type="match status" value="1"/>
</dbReference>
<comment type="domain">
    <text evidence="8">The IMP cyclohydrolase activity resides in the N-terminal region.</text>
</comment>
<dbReference type="SMART" id="SM00798">
    <property type="entry name" value="AICARFT_IMPCHas"/>
    <property type="match status" value="1"/>
</dbReference>
<gene>
    <name evidence="8 10" type="primary">purH</name>
    <name evidence="10" type="ORF">GCM10010324_33760</name>
</gene>
<name>A0ABQ2YL18_9ACTN</name>
<sequence length="520" mass="55213">MTAEGMKRPIRRALVSVYDKAGLEELARGLHEAGVELVSTGSTAGRIAAAGVPVTRVEELTGFPECLDGRVKTLHPRVHAGILADQRLDSHREQLAELGVEPFELVIVNLYPFRETVASGASPDECVEQIDIGGPSMVRAAAKNHPSVAVVVNPGRYQDVLKAVADGGFDLAQRKRLAAEAFQHTAAYDVAVANWFAEGYGADEGPWPDFIGVSYERKQVLRYGENPHQPAALYTDGTGKGLAYAEQLHGKEMSYNNYVDTEAARRAAYDHTDPCVAIIKHANPCGIAVGSDVAEAHRKAHECDPLSAFGGVIAVNSPVSVAMAEQVAEIFTEVIVAPAYEDGAVEVLARKKNIRVLRCADAPAAHGESRPVEGGVLVQAKDRLQAEGDDPANWTLATGEALSADELAGLAFAWRACRAVKSNAILLAKDGATVGVGMGQVNRVDSAKLAVQRAGEERARGSYAASDAFFPFPDGLEVLTAAGVKAVVQPGGSVRDEQVVEAAKAAGVTMYFTGTRHFFH</sequence>
<evidence type="ECO:0000259" key="9">
    <source>
        <dbReference type="PROSITE" id="PS51855"/>
    </source>
</evidence>
<organism evidence="10 11">
    <name type="scientific">Streptomyces hiroshimensis</name>
    <dbReference type="NCBI Taxonomy" id="66424"/>
    <lineage>
        <taxon>Bacteria</taxon>
        <taxon>Bacillati</taxon>
        <taxon>Actinomycetota</taxon>
        <taxon>Actinomycetes</taxon>
        <taxon>Kitasatosporales</taxon>
        <taxon>Streptomycetaceae</taxon>
        <taxon>Streptomyces</taxon>
    </lineage>
</organism>
<keyword evidence="6 8" id="KW-0378">Hydrolase</keyword>
<evidence type="ECO:0000313" key="11">
    <source>
        <dbReference type="Proteomes" id="UP000659223"/>
    </source>
</evidence>
<comment type="catalytic activity">
    <reaction evidence="8">
        <text>IMP + H2O = 5-formamido-1-(5-phospho-D-ribosyl)imidazole-4-carboxamide</text>
        <dbReference type="Rhea" id="RHEA:18445"/>
        <dbReference type="ChEBI" id="CHEBI:15377"/>
        <dbReference type="ChEBI" id="CHEBI:58053"/>
        <dbReference type="ChEBI" id="CHEBI:58467"/>
        <dbReference type="EC" id="3.5.4.10"/>
    </reaction>
</comment>
<keyword evidence="4 8" id="KW-0808">Transferase</keyword>
<dbReference type="InterPro" id="IPR024051">
    <property type="entry name" value="AICAR_Tfase_dup_dom_sf"/>
</dbReference>
<dbReference type="SMART" id="SM00851">
    <property type="entry name" value="MGS"/>
    <property type="match status" value="1"/>
</dbReference>
<dbReference type="InterPro" id="IPR016193">
    <property type="entry name" value="Cytidine_deaminase-like"/>
</dbReference>
<dbReference type="Gene3D" id="3.40.140.20">
    <property type="match status" value="2"/>
</dbReference>
<evidence type="ECO:0000256" key="1">
    <source>
        <dbReference type="ARBA" id="ARBA00004844"/>
    </source>
</evidence>
<reference evidence="11" key="1">
    <citation type="journal article" date="2019" name="Int. J. Syst. Evol. Microbiol.">
        <title>The Global Catalogue of Microorganisms (GCM) 10K type strain sequencing project: providing services to taxonomists for standard genome sequencing and annotation.</title>
        <authorList>
            <consortium name="The Broad Institute Genomics Platform"/>
            <consortium name="The Broad Institute Genome Sequencing Center for Infectious Disease"/>
            <person name="Wu L."/>
            <person name="Ma J."/>
        </authorList>
    </citation>
    <scope>NUCLEOTIDE SEQUENCE [LARGE SCALE GENOMIC DNA]</scope>
    <source>
        <strain evidence="11">JCM 4586</strain>
    </source>
</reference>
<dbReference type="Gene3D" id="3.40.50.1380">
    <property type="entry name" value="Methylglyoxal synthase-like domain"/>
    <property type="match status" value="1"/>
</dbReference>
<protein>
    <recommendedName>
        <fullName evidence="8">Bifunctional purine biosynthesis protein PurH</fullName>
    </recommendedName>
    <domain>
        <recommendedName>
            <fullName evidence="8">Phosphoribosylaminoimidazolecarboxamide formyltransferase</fullName>
            <ecNumber evidence="8">2.1.2.3</ecNumber>
        </recommendedName>
        <alternativeName>
            <fullName evidence="8">AICAR transformylase</fullName>
        </alternativeName>
    </domain>
    <domain>
        <recommendedName>
            <fullName evidence="8">IMP cyclohydrolase</fullName>
            <ecNumber evidence="8">3.5.4.10</ecNumber>
        </recommendedName>
        <alternativeName>
            <fullName evidence="8">ATIC</fullName>
        </alternativeName>
        <alternativeName>
            <fullName evidence="8">IMP synthase</fullName>
        </alternativeName>
        <alternativeName>
            <fullName evidence="8">Inosinicase</fullName>
        </alternativeName>
    </domain>
</protein>
<feature type="domain" description="MGS-like" evidence="9">
    <location>
        <begin position="4"/>
        <end position="152"/>
    </location>
</feature>
<dbReference type="Pfam" id="PF02142">
    <property type="entry name" value="MGS"/>
    <property type="match status" value="1"/>
</dbReference>
<evidence type="ECO:0000256" key="3">
    <source>
        <dbReference type="ARBA" id="ARBA00007667"/>
    </source>
</evidence>
<comment type="caution">
    <text evidence="10">The sequence shown here is derived from an EMBL/GenBank/DDBJ whole genome shotgun (WGS) entry which is preliminary data.</text>
</comment>
<comment type="similarity">
    <text evidence="3 8">Belongs to the PurH family.</text>
</comment>
<proteinExistence type="inferred from homology"/>
<evidence type="ECO:0000256" key="2">
    <source>
        <dbReference type="ARBA" id="ARBA00004954"/>
    </source>
</evidence>
<keyword evidence="5 8" id="KW-0658">Purine biosynthesis</keyword>
<evidence type="ECO:0000256" key="8">
    <source>
        <dbReference type="HAMAP-Rule" id="MF_00139"/>
    </source>
</evidence>
<dbReference type="PANTHER" id="PTHR11692:SF0">
    <property type="entry name" value="BIFUNCTIONAL PURINE BIOSYNTHESIS PROTEIN ATIC"/>
    <property type="match status" value="1"/>
</dbReference>
<evidence type="ECO:0000256" key="5">
    <source>
        <dbReference type="ARBA" id="ARBA00022755"/>
    </source>
</evidence>
<dbReference type="CDD" id="cd01421">
    <property type="entry name" value="IMPCH"/>
    <property type="match status" value="1"/>
</dbReference>
<dbReference type="InterPro" id="IPR036914">
    <property type="entry name" value="MGS-like_dom_sf"/>
</dbReference>
<dbReference type="SUPFAM" id="SSF53927">
    <property type="entry name" value="Cytidine deaminase-like"/>
    <property type="match status" value="1"/>
</dbReference>
<dbReference type="EMBL" id="BMUT01000006">
    <property type="protein sequence ID" value="GGX85263.1"/>
    <property type="molecule type" value="Genomic_DNA"/>
</dbReference>
<evidence type="ECO:0000313" key="10">
    <source>
        <dbReference type="EMBL" id="GGX85263.1"/>
    </source>
</evidence>
<dbReference type="EC" id="2.1.2.3" evidence="8"/>
<dbReference type="PANTHER" id="PTHR11692">
    <property type="entry name" value="BIFUNCTIONAL PURINE BIOSYNTHESIS PROTEIN PURH"/>
    <property type="match status" value="1"/>
</dbReference>
<comment type="pathway">
    <text evidence="2 8">Purine metabolism; IMP biosynthesis via de novo pathway; 5-formamido-1-(5-phospho-D-ribosyl)imidazole-4-carboxamide from 5-amino-1-(5-phospho-D-ribosyl)imidazole-4-carboxamide (10-formyl THF route): step 1/1.</text>
</comment>
<evidence type="ECO:0000256" key="7">
    <source>
        <dbReference type="ARBA" id="ARBA00023268"/>
    </source>
</evidence>
<dbReference type="InterPro" id="IPR011607">
    <property type="entry name" value="MGS-like_dom"/>
</dbReference>
<keyword evidence="7 8" id="KW-0511">Multifunctional enzyme</keyword>
<comment type="pathway">
    <text evidence="1 8">Purine metabolism; IMP biosynthesis via de novo pathway; IMP from 5-formamido-1-(5-phospho-D-ribosyl)imidazole-4-carboxamide: step 1/1.</text>
</comment>
<dbReference type="PIRSF" id="PIRSF000414">
    <property type="entry name" value="AICARFT_IMPCHas"/>
    <property type="match status" value="1"/>
</dbReference>
<dbReference type="PROSITE" id="PS51855">
    <property type="entry name" value="MGS"/>
    <property type="match status" value="1"/>
</dbReference>
<accession>A0ABQ2YL18</accession>